<feature type="domain" description="DNA-directed RNA polymerase RBP11-like dimerisation" evidence="7">
    <location>
        <begin position="32"/>
        <end position="104"/>
    </location>
</feature>
<keyword evidence="9" id="KW-1185">Reference proteome</keyword>
<dbReference type="GO" id="GO:0005736">
    <property type="term" value="C:RNA polymerase I complex"/>
    <property type="evidence" value="ECO:0007669"/>
    <property type="project" value="TreeGrafter"/>
</dbReference>
<dbReference type="GO" id="GO:0005666">
    <property type="term" value="C:RNA polymerase III complex"/>
    <property type="evidence" value="ECO:0007669"/>
    <property type="project" value="TreeGrafter"/>
</dbReference>
<protein>
    <recommendedName>
        <fullName evidence="2">DNA-directed RNA polymerases I and III subunit RPAC2</fullName>
    </recommendedName>
</protein>
<dbReference type="GO" id="GO:0006383">
    <property type="term" value="P:transcription by RNA polymerase III"/>
    <property type="evidence" value="ECO:0007669"/>
    <property type="project" value="TreeGrafter"/>
</dbReference>
<evidence type="ECO:0000256" key="1">
    <source>
        <dbReference type="ARBA" id="ARBA00004123"/>
    </source>
</evidence>
<dbReference type="GO" id="GO:0046983">
    <property type="term" value="F:protein dimerization activity"/>
    <property type="evidence" value="ECO:0007669"/>
    <property type="project" value="InterPro"/>
</dbReference>
<evidence type="ECO:0000256" key="5">
    <source>
        <dbReference type="ARBA" id="ARBA00023242"/>
    </source>
</evidence>
<dbReference type="InterPro" id="IPR033898">
    <property type="entry name" value="RNAP_AC19"/>
</dbReference>
<dbReference type="AlphaFoldDB" id="A0AAN8ZCI6"/>
<dbReference type="GO" id="GO:0006362">
    <property type="term" value="P:transcription elongation by RNA polymerase I"/>
    <property type="evidence" value="ECO:0007669"/>
    <property type="project" value="TreeGrafter"/>
</dbReference>
<proteinExistence type="inferred from homology"/>
<accession>A0AAN8ZCI6</accession>
<dbReference type="CDD" id="cd07029">
    <property type="entry name" value="RNAP_I_III_AC19"/>
    <property type="match status" value="1"/>
</dbReference>
<dbReference type="PANTHER" id="PTHR13946:SF28">
    <property type="entry name" value="DNA-DIRECTED RNA POLYMERASES I AND III SUBUNIT RPAC2"/>
    <property type="match status" value="1"/>
</dbReference>
<keyword evidence="3 8" id="KW-0240">DNA-directed RNA polymerase</keyword>
<comment type="subcellular location">
    <subcellularLocation>
        <location evidence="1">Nucleus</location>
    </subcellularLocation>
</comment>
<dbReference type="HAMAP" id="MF_00261">
    <property type="entry name" value="RNApol_arch_Rpo11"/>
    <property type="match status" value="1"/>
</dbReference>
<sequence length="126" mass="14273">MAMMMSSRHCFKVKWKSLTLLMEHGIHADHSAATFSIENEDHTLANAVRFTLNQDPRISFTGYSIPHPSDARVNIRVQTTGDPARDVLKDACQNLMGMCQHVRDTFDKAVVDFKRSKVVDAMDVEH</sequence>
<evidence type="ECO:0000256" key="3">
    <source>
        <dbReference type="ARBA" id="ARBA00022478"/>
    </source>
</evidence>
<evidence type="ECO:0000256" key="6">
    <source>
        <dbReference type="ARBA" id="ARBA00025751"/>
    </source>
</evidence>
<dbReference type="Pfam" id="PF13656">
    <property type="entry name" value="RNA_pol_L_2"/>
    <property type="match status" value="1"/>
</dbReference>
<reference evidence="8 9" key="1">
    <citation type="submission" date="2023-12" db="EMBL/GenBank/DDBJ databases">
        <title>A high-quality genome assembly for Dillenia turbinata (Dilleniales).</title>
        <authorList>
            <person name="Chanderbali A."/>
        </authorList>
    </citation>
    <scope>NUCLEOTIDE SEQUENCE [LARGE SCALE GENOMIC DNA]</scope>
    <source>
        <strain evidence="8">LSX21</strain>
        <tissue evidence="8">Leaf</tissue>
    </source>
</reference>
<dbReference type="PANTHER" id="PTHR13946">
    <property type="entry name" value="DNA-DIRECTED RNA POLYMERASE I,II,III"/>
    <property type="match status" value="1"/>
</dbReference>
<organism evidence="8 9">
    <name type="scientific">Dillenia turbinata</name>
    <dbReference type="NCBI Taxonomy" id="194707"/>
    <lineage>
        <taxon>Eukaryota</taxon>
        <taxon>Viridiplantae</taxon>
        <taxon>Streptophyta</taxon>
        <taxon>Embryophyta</taxon>
        <taxon>Tracheophyta</taxon>
        <taxon>Spermatophyta</taxon>
        <taxon>Magnoliopsida</taxon>
        <taxon>eudicotyledons</taxon>
        <taxon>Gunneridae</taxon>
        <taxon>Pentapetalae</taxon>
        <taxon>Dilleniales</taxon>
        <taxon>Dilleniaceae</taxon>
        <taxon>Dillenia</taxon>
    </lineage>
</organism>
<evidence type="ECO:0000259" key="7">
    <source>
        <dbReference type="Pfam" id="PF13656"/>
    </source>
</evidence>
<comment type="caution">
    <text evidence="8">The sequence shown here is derived from an EMBL/GenBank/DDBJ whole genome shotgun (WGS) entry which is preliminary data.</text>
</comment>
<name>A0AAN8ZCI6_9MAGN</name>
<keyword evidence="5" id="KW-0539">Nucleus</keyword>
<dbReference type="InterPro" id="IPR009025">
    <property type="entry name" value="RBP11-like_dimer"/>
</dbReference>
<dbReference type="GO" id="GO:0003899">
    <property type="term" value="F:DNA-directed RNA polymerase activity"/>
    <property type="evidence" value="ECO:0007669"/>
    <property type="project" value="InterPro"/>
</dbReference>
<dbReference type="InterPro" id="IPR036603">
    <property type="entry name" value="RBP11-like"/>
</dbReference>
<comment type="similarity">
    <text evidence="6">Belongs to the archaeal Rpo11/eukaryotic RPB11/RPC19 RNA polymerase subunit family.</text>
</comment>
<keyword evidence="4" id="KW-0804">Transcription</keyword>
<dbReference type="SUPFAM" id="SSF55257">
    <property type="entry name" value="RBP11-like subunits of RNA polymerase"/>
    <property type="match status" value="1"/>
</dbReference>
<gene>
    <name evidence="8" type="ORF">RJ641_036060</name>
</gene>
<dbReference type="InterPro" id="IPR022905">
    <property type="entry name" value="Rpo11-like"/>
</dbReference>
<dbReference type="EMBL" id="JBAMMX010000009">
    <property type="protein sequence ID" value="KAK6933166.1"/>
    <property type="molecule type" value="Genomic_DNA"/>
</dbReference>
<evidence type="ECO:0000313" key="8">
    <source>
        <dbReference type="EMBL" id="KAK6933166.1"/>
    </source>
</evidence>
<evidence type="ECO:0000256" key="2">
    <source>
        <dbReference type="ARBA" id="ARBA00022079"/>
    </source>
</evidence>
<evidence type="ECO:0000313" key="9">
    <source>
        <dbReference type="Proteomes" id="UP001370490"/>
    </source>
</evidence>
<dbReference type="Gene3D" id="3.30.1360.10">
    <property type="entry name" value="RNA polymerase, RBP11-like subunit"/>
    <property type="match status" value="1"/>
</dbReference>
<dbReference type="FunFam" id="3.30.1360.10:FF:000006">
    <property type="entry name" value="DNA-directed RNA polymerases I and III subunit RPAC2"/>
    <property type="match status" value="1"/>
</dbReference>
<evidence type="ECO:0000256" key="4">
    <source>
        <dbReference type="ARBA" id="ARBA00023163"/>
    </source>
</evidence>
<dbReference type="Proteomes" id="UP001370490">
    <property type="component" value="Unassembled WGS sequence"/>
</dbReference>